<feature type="region of interest" description="Disordered" evidence="7">
    <location>
        <begin position="502"/>
        <end position="529"/>
    </location>
</feature>
<feature type="domain" description="Histidine kinase" evidence="8">
    <location>
        <begin position="281"/>
        <end position="496"/>
    </location>
</feature>
<dbReference type="PANTHER" id="PTHR43711">
    <property type="entry name" value="TWO-COMPONENT HISTIDINE KINASE"/>
    <property type="match status" value="1"/>
</dbReference>
<keyword evidence="4" id="KW-0808">Transferase</keyword>
<dbReference type="SUPFAM" id="SSF47384">
    <property type="entry name" value="Homodimeric domain of signal transducing histidine kinase"/>
    <property type="match status" value="1"/>
</dbReference>
<reference evidence="9 10" key="2">
    <citation type="submission" date="2018-06" db="EMBL/GenBank/DDBJ databases">
        <title>Metagenomic assembly of (sub)arctic Cyanobacteria and their associated microbiome from non-axenic cultures.</title>
        <authorList>
            <person name="Baurain D."/>
        </authorList>
    </citation>
    <scope>NUCLEOTIDE SEQUENCE [LARGE SCALE GENOMIC DNA]</scope>
    <source>
        <strain evidence="9">ULC027bin1</strain>
    </source>
</reference>
<accession>A0A2W4XUK2</accession>
<keyword evidence="3" id="KW-0597">Phosphoprotein</keyword>
<dbReference type="InterPro" id="IPR019278">
    <property type="entry name" value="DICT_dom"/>
</dbReference>
<dbReference type="InterPro" id="IPR036890">
    <property type="entry name" value="HATPase_C_sf"/>
</dbReference>
<dbReference type="CDD" id="cd00082">
    <property type="entry name" value="HisKA"/>
    <property type="match status" value="1"/>
</dbReference>
<dbReference type="InterPro" id="IPR003661">
    <property type="entry name" value="HisK_dim/P_dom"/>
</dbReference>
<dbReference type="PANTHER" id="PTHR43711:SF1">
    <property type="entry name" value="HISTIDINE KINASE 1"/>
    <property type="match status" value="1"/>
</dbReference>
<dbReference type="EMBL" id="QBMP01000003">
    <property type="protein sequence ID" value="PZO61213.1"/>
    <property type="molecule type" value="Genomic_DNA"/>
</dbReference>
<gene>
    <name evidence="9" type="ORF">DCF15_00695</name>
</gene>
<evidence type="ECO:0000256" key="3">
    <source>
        <dbReference type="ARBA" id="ARBA00022553"/>
    </source>
</evidence>
<dbReference type="InterPro" id="IPR050736">
    <property type="entry name" value="Sensor_HK_Regulatory"/>
</dbReference>
<evidence type="ECO:0000256" key="4">
    <source>
        <dbReference type="ARBA" id="ARBA00022679"/>
    </source>
</evidence>
<evidence type="ECO:0000256" key="1">
    <source>
        <dbReference type="ARBA" id="ARBA00000085"/>
    </source>
</evidence>
<evidence type="ECO:0000256" key="7">
    <source>
        <dbReference type="SAM" id="MobiDB-lite"/>
    </source>
</evidence>
<evidence type="ECO:0000313" key="10">
    <source>
        <dbReference type="Proteomes" id="UP000249794"/>
    </source>
</evidence>
<evidence type="ECO:0000256" key="6">
    <source>
        <dbReference type="ARBA" id="ARBA00023012"/>
    </source>
</evidence>
<dbReference type="Proteomes" id="UP000249794">
    <property type="component" value="Unassembled WGS sequence"/>
</dbReference>
<dbReference type="EC" id="2.7.13.3" evidence="2"/>
<dbReference type="Pfam" id="PF10069">
    <property type="entry name" value="DICT"/>
    <property type="match status" value="1"/>
</dbReference>
<dbReference type="SMART" id="SM00387">
    <property type="entry name" value="HATPase_c"/>
    <property type="match status" value="1"/>
</dbReference>
<evidence type="ECO:0000256" key="5">
    <source>
        <dbReference type="ARBA" id="ARBA00022777"/>
    </source>
</evidence>
<dbReference type="SUPFAM" id="SSF55874">
    <property type="entry name" value="ATPase domain of HSP90 chaperone/DNA topoisomerase II/histidine kinase"/>
    <property type="match status" value="1"/>
</dbReference>
<keyword evidence="5" id="KW-0418">Kinase</keyword>
<dbReference type="SMART" id="SM00388">
    <property type="entry name" value="HisKA"/>
    <property type="match status" value="1"/>
</dbReference>
<evidence type="ECO:0000313" key="9">
    <source>
        <dbReference type="EMBL" id="PZO61213.1"/>
    </source>
</evidence>
<protein>
    <recommendedName>
        <fullName evidence="2">histidine kinase</fullName>
        <ecNumber evidence="2">2.7.13.3</ecNumber>
    </recommendedName>
</protein>
<sequence length="529" mass="57323">MPMSPLSLQSQWVSLQPQPSAIAVDPRGFKSAIQSLSQFLIAHQIPATLWLKLPKEDAWWTDIWQYGQQAPGCTLYTLGDQIGSPPDHLAASLRSIPLEQSPDFKREYLCLAVANNFVCALFAVRTSGLMASDGTPDKRTLKLYCSTSGRTVAALSSGIKQMIKGSLSNEISWPSSAGKDETIPVEADLSAPIGADSSSDDLAKAACFEQSIAAQAVLNQWDRCFPEELLSCESLPLTEAFLGWQLQAHVELRSQLAISKSTLVSAADAALKSLSLDFLAQARQELQSPLTTIKTALTLLGSPTLKLAQRQRYLEMITTQCDRQTSLINSIIDLLQTQTTPSTPPKALQLSDIIPGVVSTYQPIAEERGIMLAYTVPPTLTPILGLEAELKQIVIYLINNGMQVTPKGGRIWVAAAPHNANFVALTIEDSGECIAKADIDQMFLAFYRPPTHHSGAGNGLGLTLVQQLVNRMNGRILVESAPGKGTIFKILLPVHHLASSSESKSNYPQNHFTPTVQANSSQPLASVWQ</sequence>
<dbReference type="PROSITE" id="PS50109">
    <property type="entry name" value="HIS_KIN"/>
    <property type="match status" value="1"/>
</dbReference>
<organism evidence="9 10">
    <name type="scientific">Phormidesmis priestleyi</name>
    <dbReference type="NCBI Taxonomy" id="268141"/>
    <lineage>
        <taxon>Bacteria</taxon>
        <taxon>Bacillati</taxon>
        <taxon>Cyanobacteriota</taxon>
        <taxon>Cyanophyceae</taxon>
        <taxon>Leptolyngbyales</taxon>
        <taxon>Leptolyngbyaceae</taxon>
        <taxon>Phormidesmis</taxon>
    </lineage>
</organism>
<dbReference type="InterPro" id="IPR005467">
    <property type="entry name" value="His_kinase_dom"/>
</dbReference>
<name>A0A2W4XUK2_9CYAN</name>
<dbReference type="Pfam" id="PF02518">
    <property type="entry name" value="HATPase_c"/>
    <property type="match status" value="1"/>
</dbReference>
<dbReference type="InterPro" id="IPR003594">
    <property type="entry name" value="HATPase_dom"/>
</dbReference>
<reference evidence="10" key="1">
    <citation type="submission" date="2018-04" db="EMBL/GenBank/DDBJ databases">
        <authorList>
            <person name="Cornet L."/>
        </authorList>
    </citation>
    <scope>NUCLEOTIDE SEQUENCE [LARGE SCALE GENOMIC DNA]</scope>
</reference>
<comment type="caution">
    <text evidence="9">The sequence shown here is derived from an EMBL/GenBank/DDBJ whole genome shotgun (WGS) entry which is preliminary data.</text>
</comment>
<dbReference type="CDD" id="cd00075">
    <property type="entry name" value="HATPase"/>
    <property type="match status" value="1"/>
</dbReference>
<dbReference type="PRINTS" id="PR00344">
    <property type="entry name" value="BCTRLSENSOR"/>
</dbReference>
<dbReference type="AlphaFoldDB" id="A0A2W4XUK2"/>
<keyword evidence="6" id="KW-0902">Two-component regulatory system</keyword>
<proteinExistence type="predicted"/>
<dbReference type="Pfam" id="PF00512">
    <property type="entry name" value="HisKA"/>
    <property type="match status" value="1"/>
</dbReference>
<evidence type="ECO:0000259" key="8">
    <source>
        <dbReference type="PROSITE" id="PS50109"/>
    </source>
</evidence>
<dbReference type="Gene3D" id="3.30.565.10">
    <property type="entry name" value="Histidine kinase-like ATPase, C-terminal domain"/>
    <property type="match status" value="1"/>
</dbReference>
<dbReference type="InterPro" id="IPR004358">
    <property type="entry name" value="Sig_transdc_His_kin-like_C"/>
</dbReference>
<dbReference type="InterPro" id="IPR036097">
    <property type="entry name" value="HisK_dim/P_sf"/>
</dbReference>
<evidence type="ECO:0000256" key="2">
    <source>
        <dbReference type="ARBA" id="ARBA00012438"/>
    </source>
</evidence>
<dbReference type="GO" id="GO:0000155">
    <property type="term" value="F:phosphorelay sensor kinase activity"/>
    <property type="evidence" value="ECO:0007669"/>
    <property type="project" value="InterPro"/>
</dbReference>
<comment type="catalytic activity">
    <reaction evidence="1">
        <text>ATP + protein L-histidine = ADP + protein N-phospho-L-histidine.</text>
        <dbReference type="EC" id="2.7.13.3"/>
    </reaction>
</comment>
<dbReference type="Gene3D" id="1.10.287.130">
    <property type="match status" value="1"/>
</dbReference>